<reference evidence="4 5" key="1">
    <citation type="submission" date="2024-10" db="EMBL/GenBank/DDBJ databases">
        <title>The Natural Products Discovery Center: Release of the First 8490 Sequenced Strains for Exploring Actinobacteria Biosynthetic Diversity.</title>
        <authorList>
            <person name="Kalkreuter E."/>
            <person name="Kautsar S.A."/>
            <person name="Yang D."/>
            <person name="Bader C.D."/>
            <person name="Teijaro C.N."/>
            <person name="Fluegel L."/>
            <person name="Davis C.M."/>
            <person name="Simpson J.R."/>
            <person name="Lauterbach L."/>
            <person name="Steele A.D."/>
            <person name="Gui C."/>
            <person name="Meng S."/>
            <person name="Li G."/>
            <person name="Viehrig K."/>
            <person name="Ye F."/>
            <person name="Su P."/>
            <person name="Kiefer A.F."/>
            <person name="Nichols A."/>
            <person name="Cepeda A.J."/>
            <person name="Yan W."/>
            <person name="Fan B."/>
            <person name="Jiang Y."/>
            <person name="Adhikari A."/>
            <person name="Zheng C.-J."/>
            <person name="Schuster L."/>
            <person name="Cowan T.M."/>
            <person name="Smanski M.J."/>
            <person name="Chevrette M.G."/>
            <person name="De Carvalho L.P.S."/>
            <person name="Shen B."/>
        </authorList>
    </citation>
    <scope>NUCLEOTIDE SEQUENCE [LARGE SCALE GENOMIC DNA]</scope>
    <source>
        <strain evidence="4 5">NPDC020568</strain>
    </source>
</reference>
<feature type="region of interest" description="Disordered" evidence="2">
    <location>
        <begin position="1"/>
        <end position="24"/>
    </location>
</feature>
<keyword evidence="5" id="KW-1185">Reference proteome</keyword>
<dbReference type="PANTHER" id="PTHR30349">
    <property type="entry name" value="PHAGE INTEGRASE-RELATED"/>
    <property type="match status" value="1"/>
</dbReference>
<keyword evidence="1" id="KW-0233">DNA recombination</keyword>
<evidence type="ECO:0000259" key="3">
    <source>
        <dbReference type="PROSITE" id="PS51898"/>
    </source>
</evidence>
<dbReference type="Proteomes" id="UP001611263">
    <property type="component" value="Unassembled WGS sequence"/>
</dbReference>
<dbReference type="InterPro" id="IPR050090">
    <property type="entry name" value="Tyrosine_recombinase_XerCD"/>
</dbReference>
<evidence type="ECO:0000313" key="4">
    <source>
        <dbReference type="EMBL" id="MFI1465159.1"/>
    </source>
</evidence>
<dbReference type="PROSITE" id="PS51898">
    <property type="entry name" value="TYR_RECOMBINASE"/>
    <property type="match status" value="1"/>
</dbReference>
<dbReference type="InterPro" id="IPR002104">
    <property type="entry name" value="Integrase_catalytic"/>
</dbReference>
<evidence type="ECO:0000256" key="1">
    <source>
        <dbReference type="ARBA" id="ARBA00023172"/>
    </source>
</evidence>
<evidence type="ECO:0000256" key="2">
    <source>
        <dbReference type="SAM" id="MobiDB-lite"/>
    </source>
</evidence>
<dbReference type="EMBL" id="JBIRUQ010000013">
    <property type="protein sequence ID" value="MFI1465159.1"/>
    <property type="molecule type" value="Genomic_DNA"/>
</dbReference>
<dbReference type="SUPFAM" id="SSF56349">
    <property type="entry name" value="DNA breaking-rejoining enzymes"/>
    <property type="match status" value="1"/>
</dbReference>
<name>A0ABW7TZJ5_9NOCA</name>
<evidence type="ECO:0000313" key="5">
    <source>
        <dbReference type="Proteomes" id="UP001611263"/>
    </source>
</evidence>
<feature type="domain" description="Tyr recombinase" evidence="3">
    <location>
        <begin position="369"/>
        <end position="593"/>
    </location>
</feature>
<dbReference type="RefSeq" id="WP_396890889.1">
    <property type="nucleotide sequence ID" value="NZ_JBIRUQ010000013.1"/>
</dbReference>
<protein>
    <submittedName>
        <fullName evidence="4">Tyrosine-type recombinase/integrase</fullName>
    </submittedName>
</protein>
<dbReference type="InterPro" id="IPR011010">
    <property type="entry name" value="DNA_brk_join_enz"/>
</dbReference>
<proteinExistence type="predicted"/>
<comment type="caution">
    <text evidence="4">The sequence shown here is derived from an EMBL/GenBank/DDBJ whole genome shotgun (WGS) entry which is preliminary data.</text>
</comment>
<dbReference type="InterPro" id="IPR013762">
    <property type="entry name" value="Integrase-like_cat_sf"/>
</dbReference>
<sequence>MTEPHYDISGFVSPVPRTPQRKRLERVDPRLPIAELFSEQRARQLWDSLPEEHRQDHFDSKNMPSDYRVAFRERTTGGQGGRWTTQAISLRGIPEPMTWELAWFIHREVAAGNVINPTRFNSLRYGLQQVTGFGSPAARQARSVTALPAEEWVHELRRAQMKQGPGSVGAVVGNTMSSQLKRVQDRLAYAYHDGPWWQLNVWSPLLDDRIPLREHEPHRNSAANFSHLTTDWLREAVKWWLSVQLLGGQYVWSSVKSRVDHFKWFQWYLDQVGCAGPHLVDSYVDLRPFTRGFVESLRAHRIQAGPSKGRPLGKNQVRQPLVTVETFYRWMFDNVAEATTILGEPRWQQLTPQHTTLFRPEDKPRLVNKLPDDMALEDEVVSRIAAGSELLAAPKEEGGLGDLQAFHALMLQIRTGRRMNEVLLMDFDPLIPLLHRGEDTDSDGFVARMRYQQTKIESGQPATIPVDAEIVSIIRSQQEHARKLLTTFGAPAGTQPRYLFVRPRNNRWGQHPYSCNTYNPRLRELTKRLGITDSTGRAVSISRTHQFRHTRVTDLINAGVPLHVVMRYFGHLTPTMTMHYAKTRTEVAEREFLRFKKVTADGRATEIDPQDLFDLLHLDYRADRILPNGWCLLPPKQSCTKGNACLTCDKFVTDASHRSELQRQLTDTERLIDQRQQQFTARYGEPMDTGNVWLDGRQGEATALRKVLIALDQIAVHDNGEVRAVRCAGTLERRQPLRPDGDKSKEESA</sequence>
<dbReference type="PANTHER" id="PTHR30349:SF64">
    <property type="entry name" value="PROPHAGE INTEGRASE INTD-RELATED"/>
    <property type="match status" value="1"/>
</dbReference>
<gene>
    <name evidence="4" type="ORF">ACH4WX_30985</name>
</gene>
<dbReference type="Pfam" id="PF00589">
    <property type="entry name" value="Phage_integrase"/>
    <property type="match status" value="1"/>
</dbReference>
<dbReference type="Gene3D" id="1.10.443.10">
    <property type="entry name" value="Intergrase catalytic core"/>
    <property type="match status" value="1"/>
</dbReference>
<accession>A0ABW7TZJ5</accession>
<organism evidence="4 5">
    <name type="scientific">Nocardia carnea</name>
    <dbReference type="NCBI Taxonomy" id="37328"/>
    <lineage>
        <taxon>Bacteria</taxon>
        <taxon>Bacillati</taxon>
        <taxon>Actinomycetota</taxon>
        <taxon>Actinomycetes</taxon>
        <taxon>Mycobacteriales</taxon>
        <taxon>Nocardiaceae</taxon>
        <taxon>Nocardia</taxon>
    </lineage>
</organism>